<dbReference type="KEGG" id="ssyi:EKG83_29525"/>
<evidence type="ECO:0000313" key="5">
    <source>
        <dbReference type="Proteomes" id="UP000325787"/>
    </source>
</evidence>
<dbReference type="Gene3D" id="3.40.630.30">
    <property type="match status" value="1"/>
</dbReference>
<evidence type="ECO:0000256" key="2">
    <source>
        <dbReference type="ARBA" id="ARBA00023315"/>
    </source>
</evidence>
<feature type="domain" description="N-acetyltransferase" evidence="3">
    <location>
        <begin position="1"/>
        <end position="163"/>
    </location>
</feature>
<dbReference type="AlphaFoldDB" id="A0A5Q0HF34"/>
<accession>A0A5Q0HF34</accession>
<keyword evidence="1 4" id="KW-0808">Transferase</keyword>
<dbReference type="Pfam" id="PF00583">
    <property type="entry name" value="Acetyltransf_1"/>
    <property type="match status" value="1"/>
</dbReference>
<dbReference type="OrthoDB" id="273614at2"/>
<gene>
    <name evidence="4" type="ORF">EKG83_29525</name>
</gene>
<evidence type="ECO:0000256" key="1">
    <source>
        <dbReference type="ARBA" id="ARBA00022679"/>
    </source>
</evidence>
<dbReference type="PANTHER" id="PTHR43877">
    <property type="entry name" value="AMINOALKYLPHOSPHONATE N-ACETYLTRANSFERASE-RELATED-RELATED"/>
    <property type="match status" value="1"/>
</dbReference>
<sequence length="163" mass="17783">MSIRVVPPTSAPAAAVLRDYYTDIVSRYWGRPVTEAELDRVLAEERSDDLVPPTGLLLVAFDDAGPVGCAGLRLLTAGLGEVTRVYVAGRARRRGLGGRLLREVESAALASGRTALRLDTRADLVEARRLYAGHGYREVPAFNDSPYAQHWFAKDLQMSKSKG</sequence>
<evidence type="ECO:0000259" key="3">
    <source>
        <dbReference type="PROSITE" id="PS51186"/>
    </source>
</evidence>
<name>A0A5Q0HF34_SACSY</name>
<dbReference type="SUPFAM" id="SSF55729">
    <property type="entry name" value="Acyl-CoA N-acyltransferases (Nat)"/>
    <property type="match status" value="1"/>
</dbReference>
<dbReference type="InterPro" id="IPR000182">
    <property type="entry name" value="GNAT_dom"/>
</dbReference>
<dbReference type="InterPro" id="IPR050832">
    <property type="entry name" value="Bact_Acetyltransf"/>
</dbReference>
<dbReference type="InterPro" id="IPR016181">
    <property type="entry name" value="Acyl_CoA_acyltransferase"/>
</dbReference>
<proteinExistence type="predicted"/>
<dbReference type="Proteomes" id="UP000325787">
    <property type="component" value="Chromosome"/>
</dbReference>
<dbReference type="PANTHER" id="PTHR43877:SF2">
    <property type="entry name" value="AMINOALKYLPHOSPHONATE N-ACETYLTRANSFERASE-RELATED"/>
    <property type="match status" value="1"/>
</dbReference>
<keyword evidence="5" id="KW-1185">Reference proteome</keyword>
<dbReference type="EMBL" id="CP034550">
    <property type="protein sequence ID" value="QFZ24584.1"/>
    <property type="molecule type" value="Genomic_DNA"/>
</dbReference>
<dbReference type="GO" id="GO:0016747">
    <property type="term" value="F:acyltransferase activity, transferring groups other than amino-acyl groups"/>
    <property type="evidence" value="ECO:0007669"/>
    <property type="project" value="InterPro"/>
</dbReference>
<reference evidence="5" key="1">
    <citation type="journal article" date="2021" name="Curr. Microbiol.">
        <title>Complete genome of nocamycin-producing strain Saccharothrix syringae NRRL B-16468 reveals the biosynthetic potential for secondary metabolites.</title>
        <authorList>
            <person name="Mo X."/>
            <person name="Yang S."/>
        </authorList>
    </citation>
    <scope>NUCLEOTIDE SEQUENCE [LARGE SCALE GENOMIC DNA]</scope>
    <source>
        <strain evidence="5">ATCC 51364 / DSM 43886 / JCM 6844 / KCTC 9398 / NBRC 14523 / NRRL B-16468 / INA 2240</strain>
    </source>
</reference>
<keyword evidence="2" id="KW-0012">Acyltransferase</keyword>
<protein>
    <submittedName>
        <fullName evidence="4">GNAT family N-acetyltransferase</fullName>
    </submittedName>
</protein>
<organism evidence="4 5">
    <name type="scientific">Saccharothrix syringae</name>
    <name type="common">Nocardiopsis syringae</name>
    <dbReference type="NCBI Taxonomy" id="103733"/>
    <lineage>
        <taxon>Bacteria</taxon>
        <taxon>Bacillati</taxon>
        <taxon>Actinomycetota</taxon>
        <taxon>Actinomycetes</taxon>
        <taxon>Pseudonocardiales</taxon>
        <taxon>Pseudonocardiaceae</taxon>
        <taxon>Saccharothrix</taxon>
    </lineage>
</organism>
<dbReference type="PROSITE" id="PS51186">
    <property type="entry name" value="GNAT"/>
    <property type="match status" value="1"/>
</dbReference>
<evidence type="ECO:0000313" key="4">
    <source>
        <dbReference type="EMBL" id="QFZ24584.1"/>
    </source>
</evidence>